<dbReference type="Gene3D" id="3.30.40.10">
    <property type="entry name" value="Zinc/RING finger domain, C3HC4 (zinc finger)"/>
    <property type="match status" value="1"/>
</dbReference>
<keyword evidence="5" id="KW-1185">Reference proteome</keyword>
<dbReference type="Proteomes" id="UP000825935">
    <property type="component" value="Chromosome 30"/>
</dbReference>
<dbReference type="InterPro" id="IPR001841">
    <property type="entry name" value="Znf_RING"/>
</dbReference>
<dbReference type="EMBL" id="CM035435">
    <property type="protein sequence ID" value="KAH7290243.1"/>
    <property type="molecule type" value="Genomic_DNA"/>
</dbReference>
<feature type="coiled-coil region" evidence="2">
    <location>
        <begin position="116"/>
        <end position="150"/>
    </location>
</feature>
<organism evidence="4 5">
    <name type="scientific">Ceratopteris richardii</name>
    <name type="common">Triangle waterfern</name>
    <dbReference type="NCBI Taxonomy" id="49495"/>
    <lineage>
        <taxon>Eukaryota</taxon>
        <taxon>Viridiplantae</taxon>
        <taxon>Streptophyta</taxon>
        <taxon>Embryophyta</taxon>
        <taxon>Tracheophyta</taxon>
        <taxon>Polypodiopsida</taxon>
        <taxon>Polypodiidae</taxon>
        <taxon>Polypodiales</taxon>
        <taxon>Pteridineae</taxon>
        <taxon>Pteridaceae</taxon>
        <taxon>Parkerioideae</taxon>
        <taxon>Ceratopteris</taxon>
    </lineage>
</organism>
<dbReference type="Pfam" id="PF13920">
    <property type="entry name" value="zf-C3HC4_3"/>
    <property type="match status" value="1"/>
</dbReference>
<keyword evidence="1" id="KW-0479">Metal-binding</keyword>
<keyword evidence="1" id="KW-0863">Zinc-finger</keyword>
<proteinExistence type="predicted"/>
<dbReference type="SUPFAM" id="SSF57850">
    <property type="entry name" value="RING/U-box"/>
    <property type="match status" value="1"/>
</dbReference>
<dbReference type="GO" id="GO:0008270">
    <property type="term" value="F:zinc ion binding"/>
    <property type="evidence" value="ECO:0007669"/>
    <property type="project" value="UniProtKB-KW"/>
</dbReference>
<name>A0A8T2R402_CERRI</name>
<evidence type="ECO:0000313" key="4">
    <source>
        <dbReference type="EMBL" id="KAH7290243.1"/>
    </source>
</evidence>
<reference evidence="4" key="1">
    <citation type="submission" date="2021-08" db="EMBL/GenBank/DDBJ databases">
        <title>WGS assembly of Ceratopteris richardii.</title>
        <authorList>
            <person name="Marchant D.B."/>
            <person name="Chen G."/>
            <person name="Jenkins J."/>
            <person name="Shu S."/>
            <person name="Leebens-Mack J."/>
            <person name="Grimwood J."/>
            <person name="Schmutz J."/>
            <person name="Soltis P."/>
            <person name="Soltis D."/>
            <person name="Chen Z.-H."/>
        </authorList>
    </citation>
    <scope>NUCLEOTIDE SEQUENCE</scope>
    <source>
        <strain evidence="4">Whitten #5841</strain>
        <tissue evidence="4">Leaf</tissue>
    </source>
</reference>
<dbReference type="OrthoDB" id="1932262at2759"/>
<evidence type="ECO:0000313" key="5">
    <source>
        <dbReference type="Proteomes" id="UP000825935"/>
    </source>
</evidence>
<protein>
    <recommendedName>
        <fullName evidence="3">RING-type domain-containing protein</fullName>
    </recommendedName>
</protein>
<sequence>MSGSSSPSPSPSRYPPTRHFFMPQILTTQSSDIADLEGVCMKEFGLKLGTVRSRMLDHAEAQQSAFKSLCEELRATTDPLDRRRIADNFVRKAANSARDFANETQITCNEMQAYCFAKLQERNEELVKEVKQLEKAAQICELEKKKSEDQIRIAFQDEKAALEASLREELVACQICMRNARNVVIMPCLHAQFCAECLEASKARNDKECPACRGPIRALLPYIA</sequence>
<keyword evidence="1" id="KW-0862">Zinc</keyword>
<dbReference type="PROSITE" id="PS50089">
    <property type="entry name" value="ZF_RING_2"/>
    <property type="match status" value="1"/>
</dbReference>
<dbReference type="AlphaFoldDB" id="A0A8T2R402"/>
<dbReference type="InterPro" id="IPR013083">
    <property type="entry name" value="Znf_RING/FYVE/PHD"/>
</dbReference>
<evidence type="ECO:0000259" key="3">
    <source>
        <dbReference type="PROSITE" id="PS50089"/>
    </source>
</evidence>
<keyword evidence="2" id="KW-0175">Coiled coil</keyword>
<accession>A0A8T2R402</accession>
<feature type="domain" description="RING-type" evidence="3">
    <location>
        <begin position="173"/>
        <end position="213"/>
    </location>
</feature>
<comment type="caution">
    <text evidence="4">The sequence shown here is derived from an EMBL/GenBank/DDBJ whole genome shotgun (WGS) entry which is preliminary data.</text>
</comment>
<dbReference type="SMART" id="SM00184">
    <property type="entry name" value="RING"/>
    <property type="match status" value="1"/>
</dbReference>
<evidence type="ECO:0000256" key="2">
    <source>
        <dbReference type="SAM" id="Coils"/>
    </source>
</evidence>
<gene>
    <name evidence="4" type="ORF">KP509_30G038200</name>
</gene>
<evidence type="ECO:0000256" key="1">
    <source>
        <dbReference type="PROSITE-ProRule" id="PRU00175"/>
    </source>
</evidence>